<dbReference type="InterPro" id="IPR009057">
    <property type="entry name" value="Homeodomain-like_sf"/>
</dbReference>
<dbReference type="SMART" id="SM00342">
    <property type="entry name" value="HTH_ARAC"/>
    <property type="match status" value="1"/>
</dbReference>
<dbReference type="Gene3D" id="3.40.50.2300">
    <property type="match status" value="1"/>
</dbReference>
<sequence length="519" mass="58997">MAFKVLLVDDEPGALEGMQMWIDWRKLGFEICGTGSNGREGLRLIEELEPDLVVTDVNMPVMNGLEMIEAWQRHPARRAVSFALISGYSEFEYAQRAMRFGITHYLLKPVEAEEAAAELEQIRGELLREAERSRISRVAAYEETTALIRSLLASDPQETKNIRPCPLLDRVSASRAAWNCCLVQADADRFPEAREWASSLLEEKEALYLIDLDYGQFVLVYGEGAEKAPGKTKSLKSGDVVTELIRGASGRPVCLALGESRKSLYEIGHSYTTAARAMSHRFYEEGDLPQIFTYEATRSLGFSQHYDQMPLMDRIIESIQLMKPDDFEKSVTSTARSFREKRTAPEIVEKAVIHLLYKTSEYIREMLGDPAEEVLALYHVPGMSAPTTLTGMMGYLKSFGEACIEALTREQARKSKGIVEEINQYIREHYREALTIKKLAQVFYLHPVYLGQLLMKKNGVSFHDMVHDLRIEEALALLNEGRMKNCDIAEQVGYANYGQFLKQFERRHGMSPNEYKNRI</sequence>
<proteinExistence type="predicted"/>
<dbReference type="InterPro" id="IPR018060">
    <property type="entry name" value="HTH_AraC"/>
</dbReference>
<evidence type="ECO:0000256" key="3">
    <source>
        <dbReference type="ARBA" id="ARBA00022553"/>
    </source>
</evidence>
<evidence type="ECO:0000259" key="10">
    <source>
        <dbReference type="PROSITE" id="PS50110"/>
    </source>
</evidence>
<keyword evidence="2" id="KW-0963">Cytoplasm</keyword>
<dbReference type="SUPFAM" id="SSF52172">
    <property type="entry name" value="CheY-like"/>
    <property type="match status" value="1"/>
</dbReference>
<dbReference type="RefSeq" id="WP_148453409.1">
    <property type="nucleotide sequence ID" value="NZ_VSDO01000003.1"/>
</dbReference>
<dbReference type="OrthoDB" id="342399at2"/>
<organism evidence="11 12">
    <name type="scientific">Paenibacillus faecis</name>
    <dbReference type="NCBI Taxonomy" id="862114"/>
    <lineage>
        <taxon>Bacteria</taxon>
        <taxon>Bacillati</taxon>
        <taxon>Bacillota</taxon>
        <taxon>Bacilli</taxon>
        <taxon>Bacillales</taxon>
        <taxon>Paenibacillaceae</taxon>
        <taxon>Paenibacillus</taxon>
    </lineage>
</organism>
<gene>
    <name evidence="11" type="ORF">FRY98_15180</name>
</gene>
<dbReference type="CDD" id="cd17536">
    <property type="entry name" value="REC_YesN-like"/>
    <property type="match status" value="1"/>
</dbReference>
<feature type="modified residue" description="4-aspartylphosphate" evidence="8">
    <location>
        <position position="56"/>
    </location>
</feature>
<keyword evidence="12" id="KW-1185">Reference proteome</keyword>
<evidence type="ECO:0000256" key="7">
    <source>
        <dbReference type="ARBA" id="ARBA00023163"/>
    </source>
</evidence>
<keyword evidence="4" id="KW-0902">Two-component regulatory system</keyword>
<dbReference type="GO" id="GO:0043565">
    <property type="term" value="F:sequence-specific DNA binding"/>
    <property type="evidence" value="ECO:0007669"/>
    <property type="project" value="InterPro"/>
</dbReference>
<evidence type="ECO:0000256" key="1">
    <source>
        <dbReference type="ARBA" id="ARBA00004496"/>
    </source>
</evidence>
<protein>
    <submittedName>
        <fullName evidence="11">Response regulator</fullName>
    </submittedName>
</protein>
<dbReference type="PANTHER" id="PTHR42713:SF3">
    <property type="entry name" value="TRANSCRIPTIONAL REGULATORY PROTEIN HPTR"/>
    <property type="match status" value="1"/>
</dbReference>
<evidence type="ECO:0000256" key="5">
    <source>
        <dbReference type="ARBA" id="ARBA00023015"/>
    </source>
</evidence>
<name>A0A5D0CQP7_9BACL</name>
<dbReference type="GO" id="GO:0005737">
    <property type="term" value="C:cytoplasm"/>
    <property type="evidence" value="ECO:0007669"/>
    <property type="project" value="UniProtKB-SubCell"/>
</dbReference>
<reference evidence="11 12" key="1">
    <citation type="submission" date="2019-08" db="EMBL/GenBank/DDBJ databases">
        <title>Genome sequencing of Paenibacillus faecis DSM 23593(T).</title>
        <authorList>
            <person name="Kook J.-K."/>
            <person name="Park S.-N."/>
            <person name="Lim Y.K."/>
        </authorList>
    </citation>
    <scope>NUCLEOTIDE SEQUENCE [LARGE SCALE GENOMIC DNA]</scope>
    <source>
        <strain evidence="11 12">DSM 23593</strain>
    </source>
</reference>
<feature type="domain" description="Response regulatory" evidence="10">
    <location>
        <begin position="4"/>
        <end position="123"/>
    </location>
</feature>
<dbReference type="Pfam" id="PF00072">
    <property type="entry name" value="Response_reg"/>
    <property type="match status" value="1"/>
</dbReference>
<dbReference type="GO" id="GO:0003700">
    <property type="term" value="F:DNA-binding transcription factor activity"/>
    <property type="evidence" value="ECO:0007669"/>
    <property type="project" value="InterPro"/>
</dbReference>
<keyword evidence="3 8" id="KW-0597">Phosphoprotein</keyword>
<keyword evidence="6" id="KW-0238">DNA-binding</keyword>
<dbReference type="InterPro" id="IPR011006">
    <property type="entry name" value="CheY-like_superfamily"/>
</dbReference>
<evidence type="ECO:0000313" key="12">
    <source>
        <dbReference type="Proteomes" id="UP000325218"/>
    </source>
</evidence>
<dbReference type="AlphaFoldDB" id="A0A5D0CQP7"/>
<accession>A0A5D0CQP7</accession>
<feature type="domain" description="HTH araC/xylS-type" evidence="9">
    <location>
        <begin position="420"/>
        <end position="518"/>
    </location>
</feature>
<dbReference type="InterPro" id="IPR051552">
    <property type="entry name" value="HptR"/>
</dbReference>
<keyword evidence="5" id="KW-0805">Transcription regulation</keyword>
<evidence type="ECO:0000313" key="11">
    <source>
        <dbReference type="EMBL" id="TYA12072.1"/>
    </source>
</evidence>
<dbReference type="InterPro" id="IPR001789">
    <property type="entry name" value="Sig_transdc_resp-reg_receiver"/>
</dbReference>
<evidence type="ECO:0000259" key="9">
    <source>
        <dbReference type="PROSITE" id="PS01124"/>
    </source>
</evidence>
<evidence type="ECO:0000256" key="4">
    <source>
        <dbReference type="ARBA" id="ARBA00023012"/>
    </source>
</evidence>
<dbReference type="Pfam" id="PF12833">
    <property type="entry name" value="HTH_18"/>
    <property type="match status" value="1"/>
</dbReference>
<evidence type="ECO:0000256" key="8">
    <source>
        <dbReference type="PROSITE-ProRule" id="PRU00169"/>
    </source>
</evidence>
<dbReference type="SMART" id="SM00448">
    <property type="entry name" value="REC"/>
    <property type="match status" value="1"/>
</dbReference>
<comment type="subcellular location">
    <subcellularLocation>
        <location evidence="1">Cytoplasm</location>
    </subcellularLocation>
</comment>
<evidence type="ECO:0000256" key="6">
    <source>
        <dbReference type="ARBA" id="ARBA00023125"/>
    </source>
</evidence>
<dbReference type="Gene3D" id="1.10.10.60">
    <property type="entry name" value="Homeodomain-like"/>
    <property type="match status" value="2"/>
</dbReference>
<dbReference type="Proteomes" id="UP000325218">
    <property type="component" value="Unassembled WGS sequence"/>
</dbReference>
<comment type="caution">
    <text evidence="11">The sequence shown here is derived from an EMBL/GenBank/DDBJ whole genome shotgun (WGS) entry which is preliminary data.</text>
</comment>
<keyword evidence="7" id="KW-0804">Transcription</keyword>
<dbReference type="SUPFAM" id="SSF46689">
    <property type="entry name" value="Homeodomain-like"/>
    <property type="match status" value="1"/>
</dbReference>
<dbReference type="EMBL" id="VSDO01000003">
    <property type="protein sequence ID" value="TYA12072.1"/>
    <property type="molecule type" value="Genomic_DNA"/>
</dbReference>
<dbReference type="PROSITE" id="PS01124">
    <property type="entry name" value="HTH_ARAC_FAMILY_2"/>
    <property type="match status" value="1"/>
</dbReference>
<evidence type="ECO:0000256" key="2">
    <source>
        <dbReference type="ARBA" id="ARBA00022490"/>
    </source>
</evidence>
<dbReference type="GO" id="GO:0000160">
    <property type="term" value="P:phosphorelay signal transduction system"/>
    <property type="evidence" value="ECO:0007669"/>
    <property type="project" value="UniProtKB-KW"/>
</dbReference>
<dbReference type="PANTHER" id="PTHR42713">
    <property type="entry name" value="HISTIDINE KINASE-RELATED"/>
    <property type="match status" value="1"/>
</dbReference>
<dbReference type="PROSITE" id="PS50110">
    <property type="entry name" value="RESPONSE_REGULATORY"/>
    <property type="match status" value="1"/>
</dbReference>